<evidence type="ECO:0000313" key="1">
    <source>
        <dbReference type="EMBL" id="GFZ87090.1"/>
    </source>
</evidence>
<comment type="caution">
    <text evidence="1">The sequence shown here is derived from an EMBL/GenBank/DDBJ whole genome shotgun (WGS) entry which is preliminary data.</text>
</comment>
<dbReference type="Proteomes" id="UP000615455">
    <property type="component" value="Unassembled WGS sequence"/>
</dbReference>
<reference evidence="2" key="1">
    <citation type="journal article" date="2019" name="Int. J. Syst. Evol. Microbiol.">
        <title>The Global Catalogue of Microorganisms (GCM) 10K type strain sequencing project: providing services to taxonomists for standard genome sequencing and annotation.</title>
        <authorList>
            <consortium name="The Broad Institute Genomics Platform"/>
            <consortium name="The Broad Institute Genome Sequencing Center for Infectious Disease"/>
            <person name="Wu L."/>
            <person name="Ma J."/>
        </authorList>
    </citation>
    <scope>NUCLEOTIDE SEQUENCE [LARGE SCALE GENOMIC DNA]</scope>
    <source>
        <strain evidence="2">CGMCC 1.15043</strain>
    </source>
</reference>
<organism evidence="1 2">
    <name type="scientific">Paenibacillus marchantiophytorum</name>
    <dbReference type="NCBI Taxonomy" id="1619310"/>
    <lineage>
        <taxon>Bacteria</taxon>
        <taxon>Bacillati</taxon>
        <taxon>Bacillota</taxon>
        <taxon>Bacilli</taxon>
        <taxon>Bacillales</taxon>
        <taxon>Paenibacillaceae</taxon>
        <taxon>Paenibacillus</taxon>
    </lineage>
</organism>
<gene>
    <name evidence="1" type="ORF">GCM10008018_36570</name>
</gene>
<accession>A0ABQ1ETU7</accession>
<proteinExistence type="predicted"/>
<name>A0ABQ1ETU7_9BACL</name>
<evidence type="ECO:0000313" key="2">
    <source>
        <dbReference type="Proteomes" id="UP000615455"/>
    </source>
</evidence>
<dbReference type="EMBL" id="BMHE01000018">
    <property type="protein sequence ID" value="GFZ87090.1"/>
    <property type="molecule type" value="Genomic_DNA"/>
</dbReference>
<protein>
    <submittedName>
        <fullName evidence="1">Uncharacterized protein</fullName>
    </submittedName>
</protein>
<keyword evidence="2" id="KW-1185">Reference proteome</keyword>
<sequence>MQTTSELSPPAQVTKPVAQQKLDKMKFMNINEQDIIDMLSFYKKDGLTEDKPLPEALTHQNSLSAGFSVALFGKSTHQLTRAVANIDMSSDAAVVYTGRFLKGLFHEEKALKEAMAWTSAQLKDLKKGSTNKGEIYIDGKYLQIINLTVNDGVVLSISAE</sequence>